<keyword evidence="3 5" id="KW-0697">Rotamase</keyword>
<evidence type="ECO:0000256" key="4">
    <source>
        <dbReference type="ARBA" id="ARBA00023235"/>
    </source>
</evidence>
<evidence type="ECO:0000259" key="8">
    <source>
        <dbReference type="PROSITE" id="PS50059"/>
    </source>
</evidence>
<evidence type="ECO:0000256" key="1">
    <source>
        <dbReference type="ARBA" id="ARBA00000971"/>
    </source>
</evidence>
<name>A0A399RKU3_9PROT</name>
<dbReference type="GO" id="GO:0003755">
    <property type="term" value="F:peptidyl-prolyl cis-trans isomerase activity"/>
    <property type="evidence" value="ECO:0007669"/>
    <property type="project" value="UniProtKB-UniRule"/>
</dbReference>
<evidence type="ECO:0000256" key="6">
    <source>
        <dbReference type="RuleBase" id="RU003915"/>
    </source>
</evidence>
<keyword evidence="4 5" id="KW-0413">Isomerase</keyword>
<accession>A0A399RKU3</accession>
<feature type="domain" description="PPIase FKBP-type" evidence="8">
    <location>
        <begin position="65"/>
        <end position="152"/>
    </location>
</feature>
<dbReference type="SUPFAM" id="SSF54534">
    <property type="entry name" value="FKBP-like"/>
    <property type="match status" value="2"/>
</dbReference>
<dbReference type="OrthoDB" id="9812109at2"/>
<dbReference type="Proteomes" id="UP000266385">
    <property type="component" value="Unassembled WGS sequence"/>
</dbReference>
<dbReference type="PROSITE" id="PS51257">
    <property type="entry name" value="PROKAR_LIPOPROTEIN"/>
    <property type="match status" value="1"/>
</dbReference>
<dbReference type="PANTHER" id="PTHR43811">
    <property type="entry name" value="FKBP-TYPE PEPTIDYL-PROLYL CIS-TRANS ISOMERASE FKPA"/>
    <property type="match status" value="1"/>
</dbReference>
<keyword evidence="7" id="KW-0732">Signal</keyword>
<reference evidence="9 10" key="1">
    <citation type="submission" date="2018-08" db="EMBL/GenBank/DDBJ databases">
        <title>Henriciella mobilis sp. nov., isolated from seawater.</title>
        <authorList>
            <person name="Cheng H."/>
            <person name="Wu Y.-H."/>
            <person name="Xu X.-W."/>
            <person name="Guo L.-L."/>
        </authorList>
    </citation>
    <scope>NUCLEOTIDE SEQUENCE [LARGE SCALE GENOMIC DNA]</scope>
    <source>
        <strain evidence="9 10">JN25</strain>
    </source>
</reference>
<comment type="similarity">
    <text evidence="2 6">Belongs to the FKBP-type PPIase family.</text>
</comment>
<organism evidence="9 10">
    <name type="scientific">Henriciella mobilis</name>
    <dbReference type="NCBI Taxonomy" id="2305467"/>
    <lineage>
        <taxon>Bacteria</taxon>
        <taxon>Pseudomonadati</taxon>
        <taxon>Pseudomonadota</taxon>
        <taxon>Alphaproteobacteria</taxon>
        <taxon>Hyphomonadales</taxon>
        <taxon>Hyphomonadaceae</taxon>
        <taxon>Henriciella</taxon>
    </lineage>
</organism>
<evidence type="ECO:0000313" key="9">
    <source>
        <dbReference type="EMBL" id="RIJ32330.1"/>
    </source>
</evidence>
<evidence type="ECO:0000256" key="5">
    <source>
        <dbReference type="PROSITE-ProRule" id="PRU00277"/>
    </source>
</evidence>
<gene>
    <name evidence="9" type="ORF">D1223_00230</name>
</gene>
<dbReference type="InterPro" id="IPR046357">
    <property type="entry name" value="PPIase_dom_sf"/>
</dbReference>
<sequence>MKALRTLALALTAATLAACGGSPSTDFDSFFPWDPDRADVQEAKNGLQYVVVEEGPEDGASPGISSTVQVFYEGRLTDGTVFDGNFGTGQPAIFGVGQVIPGWTQGLQLMSEGDEYVFYIPSEIGYGQNPRPGSKIKPGDDLIFRVKLEKVFAPKPADEAAWDKYTPWDSSNEDVQKTDSGLEYVVLESGPEDGAKPLPSDTVVVLYEGRFAETGEVFDSAYQRGEPIMFSASGVIPGWKEALSMMRPGDHWLLHVPSDIAYGERGHPAGIPPNADLNFEVELIDVLKTQ</sequence>
<dbReference type="EMBL" id="QWFX01000005">
    <property type="protein sequence ID" value="RIJ32330.1"/>
    <property type="molecule type" value="Genomic_DNA"/>
</dbReference>
<evidence type="ECO:0000313" key="10">
    <source>
        <dbReference type="Proteomes" id="UP000266385"/>
    </source>
</evidence>
<dbReference type="EC" id="5.2.1.8" evidence="6"/>
<dbReference type="PROSITE" id="PS50059">
    <property type="entry name" value="FKBP_PPIASE"/>
    <property type="match status" value="2"/>
</dbReference>
<evidence type="ECO:0000256" key="7">
    <source>
        <dbReference type="SAM" id="SignalP"/>
    </source>
</evidence>
<comment type="catalytic activity">
    <reaction evidence="1 5 6">
        <text>[protein]-peptidylproline (omega=180) = [protein]-peptidylproline (omega=0)</text>
        <dbReference type="Rhea" id="RHEA:16237"/>
        <dbReference type="Rhea" id="RHEA-COMP:10747"/>
        <dbReference type="Rhea" id="RHEA-COMP:10748"/>
        <dbReference type="ChEBI" id="CHEBI:83833"/>
        <dbReference type="ChEBI" id="CHEBI:83834"/>
        <dbReference type="EC" id="5.2.1.8"/>
    </reaction>
</comment>
<dbReference type="Pfam" id="PF00254">
    <property type="entry name" value="FKBP_C"/>
    <property type="match status" value="2"/>
</dbReference>
<dbReference type="Gene3D" id="3.10.50.40">
    <property type="match status" value="2"/>
</dbReference>
<feature type="signal peptide" evidence="7">
    <location>
        <begin position="1"/>
        <end position="17"/>
    </location>
</feature>
<proteinExistence type="inferred from homology"/>
<dbReference type="PANTHER" id="PTHR43811:SF19">
    <property type="entry name" value="39 KDA FK506-BINDING NUCLEAR PROTEIN"/>
    <property type="match status" value="1"/>
</dbReference>
<evidence type="ECO:0000256" key="2">
    <source>
        <dbReference type="ARBA" id="ARBA00006577"/>
    </source>
</evidence>
<evidence type="ECO:0000256" key="3">
    <source>
        <dbReference type="ARBA" id="ARBA00023110"/>
    </source>
</evidence>
<feature type="domain" description="PPIase FKBP-type" evidence="8">
    <location>
        <begin position="200"/>
        <end position="287"/>
    </location>
</feature>
<dbReference type="RefSeq" id="WP_119374411.1">
    <property type="nucleotide sequence ID" value="NZ_QWFX01000005.1"/>
</dbReference>
<dbReference type="InterPro" id="IPR001179">
    <property type="entry name" value="PPIase_FKBP_dom"/>
</dbReference>
<protein>
    <recommendedName>
        <fullName evidence="6">Peptidyl-prolyl cis-trans isomerase</fullName>
        <ecNumber evidence="6">5.2.1.8</ecNumber>
    </recommendedName>
</protein>
<dbReference type="AlphaFoldDB" id="A0A399RKU3"/>
<keyword evidence="10" id="KW-1185">Reference proteome</keyword>
<comment type="caution">
    <text evidence="9">The sequence shown here is derived from an EMBL/GenBank/DDBJ whole genome shotgun (WGS) entry which is preliminary data.</text>
</comment>
<feature type="chain" id="PRO_5017211010" description="Peptidyl-prolyl cis-trans isomerase" evidence="7">
    <location>
        <begin position="18"/>
        <end position="290"/>
    </location>
</feature>